<organism evidence="2 3">
    <name type="scientific">Roseovarius tolerans</name>
    <dbReference type="NCBI Taxonomy" id="74031"/>
    <lineage>
        <taxon>Bacteria</taxon>
        <taxon>Pseudomonadati</taxon>
        <taxon>Pseudomonadota</taxon>
        <taxon>Alphaproteobacteria</taxon>
        <taxon>Rhodobacterales</taxon>
        <taxon>Roseobacteraceae</taxon>
        <taxon>Roseovarius</taxon>
    </lineage>
</organism>
<gene>
    <name evidence="2" type="ORF">ROTO_17440</name>
</gene>
<evidence type="ECO:0000313" key="3">
    <source>
        <dbReference type="Proteomes" id="UP000037046"/>
    </source>
</evidence>
<sequence length="118" mass="13221">MGPHRGLFSFCFKGRWQGYPPFGDWTLDAERVSECPVSLFERPSKVMGRRKTSSHFQWVAELMGSSRSRANPVTETDTKAQGGQKDGSVAADPQVRRKRPKRAKALPEVSDDKHTSCP</sequence>
<evidence type="ECO:0000313" key="2">
    <source>
        <dbReference type="EMBL" id="KNX41654.1"/>
    </source>
</evidence>
<evidence type="ECO:0000256" key="1">
    <source>
        <dbReference type="SAM" id="MobiDB-lite"/>
    </source>
</evidence>
<dbReference type="EMBL" id="LGVV01000019">
    <property type="protein sequence ID" value="KNX41654.1"/>
    <property type="molecule type" value="Genomic_DNA"/>
</dbReference>
<dbReference type="PATRIC" id="fig|74031.6.peg.1778"/>
<keyword evidence="3" id="KW-1185">Reference proteome</keyword>
<dbReference type="AlphaFoldDB" id="A0A0L6CV43"/>
<comment type="caution">
    <text evidence="2">The sequence shown here is derived from an EMBL/GenBank/DDBJ whole genome shotgun (WGS) entry which is preliminary data.</text>
</comment>
<feature type="region of interest" description="Disordered" evidence="1">
    <location>
        <begin position="62"/>
        <end position="118"/>
    </location>
</feature>
<dbReference type="Proteomes" id="UP000037046">
    <property type="component" value="Unassembled WGS sequence"/>
</dbReference>
<name>A0A0L6CV43_9RHOB</name>
<protein>
    <submittedName>
        <fullName evidence="2">Uncharacterized protein</fullName>
    </submittedName>
</protein>
<accession>A0A0L6CV43</accession>
<reference evidence="3" key="1">
    <citation type="submission" date="2015-07" db="EMBL/GenBank/DDBJ databases">
        <title>Draft Genome Sequence of Roseovarius tolerans EL-164, a producer of N-Acylated Alanine Methyl Esters (NAMEs).</title>
        <authorList>
            <person name="Voget S."/>
            <person name="Bruns H."/>
            <person name="Wagner-Doebler I."/>
            <person name="Schulz S."/>
            <person name="Daniel R."/>
        </authorList>
    </citation>
    <scope>NUCLEOTIDE SEQUENCE [LARGE SCALE GENOMIC DNA]</scope>
    <source>
        <strain evidence="3">EL-164</strain>
    </source>
</reference>
<feature type="compositionally biased region" description="Polar residues" evidence="1">
    <location>
        <begin position="65"/>
        <end position="81"/>
    </location>
</feature>
<proteinExistence type="predicted"/>